<gene>
    <name evidence="2" type="ORF">SAMN04488070_0379</name>
</gene>
<keyword evidence="3" id="KW-1185">Reference proteome</keyword>
<dbReference type="RefSeq" id="WP_199286243.1">
    <property type="nucleotide sequence ID" value="NZ_FOYU01000001.1"/>
</dbReference>
<dbReference type="Proteomes" id="UP000199424">
    <property type="component" value="Unassembled WGS sequence"/>
</dbReference>
<accession>A0A1I6GAB6</accession>
<keyword evidence="1" id="KW-1133">Transmembrane helix</keyword>
<name>A0A1I6GAB6_9GAMM</name>
<dbReference type="AlphaFoldDB" id="A0A1I6GAB6"/>
<evidence type="ECO:0000256" key="1">
    <source>
        <dbReference type="SAM" id="Phobius"/>
    </source>
</evidence>
<keyword evidence="1" id="KW-0472">Membrane</keyword>
<keyword evidence="1" id="KW-0812">Transmembrane</keyword>
<evidence type="ECO:0000313" key="2">
    <source>
        <dbReference type="EMBL" id="SFR39134.1"/>
    </source>
</evidence>
<proteinExistence type="predicted"/>
<organism evidence="2 3">
    <name type="scientific">Pseudidiomarina maritima</name>
    <dbReference type="NCBI Taxonomy" id="519453"/>
    <lineage>
        <taxon>Bacteria</taxon>
        <taxon>Pseudomonadati</taxon>
        <taxon>Pseudomonadota</taxon>
        <taxon>Gammaproteobacteria</taxon>
        <taxon>Alteromonadales</taxon>
        <taxon>Idiomarinaceae</taxon>
        <taxon>Pseudidiomarina</taxon>
    </lineage>
</organism>
<reference evidence="3" key="1">
    <citation type="submission" date="2016-10" db="EMBL/GenBank/DDBJ databases">
        <authorList>
            <person name="Varghese N."/>
            <person name="Submissions S."/>
        </authorList>
    </citation>
    <scope>NUCLEOTIDE SEQUENCE [LARGE SCALE GENOMIC DNA]</scope>
    <source>
        <strain evidence="3">CGMCC 1.7285</strain>
    </source>
</reference>
<feature type="transmembrane region" description="Helical" evidence="1">
    <location>
        <begin position="61"/>
        <end position="87"/>
    </location>
</feature>
<sequence>MEQSNMSSANTATAPYINNEHTSTGNWFLSIFLAGIPLVGLILLIVWAFSHSTPLSKRNWARAMLIWMVVALIMFTLVALVGGIGLATMEGY</sequence>
<dbReference type="EMBL" id="FOYU01000001">
    <property type="protein sequence ID" value="SFR39134.1"/>
    <property type="molecule type" value="Genomic_DNA"/>
</dbReference>
<evidence type="ECO:0000313" key="3">
    <source>
        <dbReference type="Proteomes" id="UP000199424"/>
    </source>
</evidence>
<feature type="transmembrane region" description="Helical" evidence="1">
    <location>
        <begin position="27"/>
        <end position="49"/>
    </location>
</feature>
<protein>
    <submittedName>
        <fullName evidence="2">Uncharacterized protein</fullName>
    </submittedName>
</protein>